<dbReference type="InterPro" id="IPR038838">
    <property type="entry name" value="TRIR"/>
</dbReference>
<dbReference type="Pfam" id="PF02140">
    <property type="entry name" value="SUEL_Lectin"/>
    <property type="match status" value="2"/>
</dbReference>
<reference evidence="5" key="1">
    <citation type="journal article" date="2023" name="bioRxiv">
        <title>Scaffold-level genome assemblies of two parasitoid biocontrol wasps reveal the parthenogenesis mechanism and an associated novel virus.</title>
        <authorList>
            <person name="Inwood S."/>
            <person name="Skelly J."/>
            <person name="Guhlin J."/>
            <person name="Harrop T."/>
            <person name="Goldson S."/>
            <person name="Dearden P."/>
        </authorList>
    </citation>
    <scope>NUCLEOTIDE SEQUENCE</scope>
    <source>
        <strain evidence="5">Lincoln</strain>
        <tissue evidence="5">Whole body</tissue>
    </source>
</reference>
<dbReference type="FunFam" id="2.60.120.740:FF:000003">
    <property type="entry name" value="Protein eva-1 homolog C"/>
    <property type="match status" value="1"/>
</dbReference>
<evidence type="ECO:0000313" key="6">
    <source>
        <dbReference type="Proteomes" id="UP001168972"/>
    </source>
</evidence>
<dbReference type="CDD" id="cd22829">
    <property type="entry name" value="Gal_Rha_Lectin_EVA1_EVA1C_rpt2"/>
    <property type="match status" value="1"/>
</dbReference>
<sequence length="768" mass="86726">MASGEFIAMPHAMQQDSILSGTLKTYQRAACDEETMSLRCPPGTSIAIAFARYGRVAEAVEKCSGQQALHNSAVSTVNETCLLSQTLQTVVEICQKKRNCKFNTDPKSFENDPCPNLAKYTEVAYKCRPYEFRSKVACEDDAVNLLCFPGKRVAIFSASFGRTEYESLQCPQPRGVMEETCTAPHATEIVMKLCHGKRKCSIVANTSTFSDTCKPNTRTYLKIIYTCVPRNVLREQFVGELEPEEMDLAPEFDDEGFDRTDFKTEFSPSPNLEGPQPPVRDNGTTNSPTIGSSPPRAMTNNDTHHVVDDERDKHDSVGSIGKAQKHLHLPTEATLTTIYEKAKNYGIEVGSDIGGGARNHDDGTSSMTDDTINVYAVSADDQMMVGYLTEWINVYSFISKVDRQFSLWPFCFPQLIAETGFQLCATGCALISSLDHTTQSWEIHSSMMESKRHDRGRSNSDSSPVSPPSSSSIITTQCESSSNKNRLNIQRSPLSQVTDYHHRSGRSSRNLSPQDKSRRKKRRRSSRSSERSRKYSRRSRSRSKSRGGKSRSRERRRSNSFNRSASRSQSRSRTYSCSRSRSRSNSRSKSRSCNRNRDSNRSRHRDSRRHHNNNHHHHHSSNNNHHHHHRHRHYRETSYESDNVGDIGGADRHQSLQNIQPILPPQSNAFKNDGSFMEMFKKMQESMQQPSGEKPTTSVLEEKPVAPPPLMVGKRRGGRILKTGMVAKPKAGQTVEQPKDAWSLYMAEVKKYREVCCQEEDNTRPLVK</sequence>
<feature type="compositionally biased region" description="Polar residues" evidence="3">
    <location>
        <begin position="688"/>
        <end position="699"/>
    </location>
</feature>
<dbReference type="GO" id="GO:0030246">
    <property type="term" value="F:carbohydrate binding"/>
    <property type="evidence" value="ECO:0007669"/>
    <property type="project" value="UniProtKB-KW"/>
</dbReference>
<name>A0AA39F3J4_MICHY</name>
<keyword evidence="1" id="KW-0430">Lectin</keyword>
<feature type="compositionally biased region" description="Polar residues" evidence="3">
    <location>
        <begin position="473"/>
        <end position="498"/>
    </location>
</feature>
<feature type="region of interest" description="Disordered" evidence="3">
    <location>
        <begin position="253"/>
        <end position="303"/>
    </location>
</feature>
<dbReference type="CDD" id="cd22828">
    <property type="entry name" value="Gal_Rha_Lectin_EVA1_EVA1C_rpt1"/>
    <property type="match status" value="1"/>
</dbReference>
<protein>
    <recommendedName>
        <fullName evidence="4">SUEL-type lectin domain-containing protein</fullName>
    </recommendedName>
</protein>
<feature type="compositionally biased region" description="Basic residues" evidence="3">
    <location>
        <begin position="517"/>
        <end position="526"/>
    </location>
</feature>
<evidence type="ECO:0000256" key="1">
    <source>
        <dbReference type="ARBA" id="ARBA00022734"/>
    </source>
</evidence>
<reference evidence="5" key="2">
    <citation type="submission" date="2023-03" db="EMBL/GenBank/DDBJ databases">
        <authorList>
            <person name="Inwood S.N."/>
            <person name="Skelly J.G."/>
            <person name="Guhlin J."/>
            <person name="Harrop T.W.R."/>
            <person name="Goldson S.G."/>
            <person name="Dearden P.K."/>
        </authorList>
    </citation>
    <scope>NUCLEOTIDE SEQUENCE</scope>
    <source>
        <strain evidence="5">Lincoln</strain>
        <tissue evidence="5">Whole body</tissue>
    </source>
</reference>
<feature type="compositionally biased region" description="Basic residues" evidence="3">
    <location>
        <begin position="534"/>
        <end position="558"/>
    </location>
</feature>
<dbReference type="PANTHER" id="PTHR34753">
    <property type="entry name" value="TELOMERASE RNA COMPONENT INTERACTING RNASE"/>
    <property type="match status" value="1"/>
</dbReference>
<feature type="domain" description="SUEL-type lectin" evidence="4">
    <location>
        <begin position="137"/>
        <end position="228"/>
    </location>
</feature>
<gene>
    <name evidence="5" type="ORF">PV327_008625</name>
</gene>
<feature type="compositionally biased region" description="Basic and acidic residues" evidence="3">
    <location>
        <begin position="449"/>
        <end position="458"/>
    </location>
</feature>
<keyword evidence="2" id="KW-0677">Repeat</keyword>
<comment type="caution">
    <text evidence="5">The sequence shown here is derived from an EMBL/GenBank/DDBJ whole genome shotgun (WGS) entry which is preliminary data.</text>
</comment>
<feature type="compositionally biased region" description="Low complexity" evidence="3">
    <location>
        <begin position="559"/>
        <end position="579"/>
    </location>
</feature>
<feature type="compositionally biased region" description="Basic residues" evidence="3">
    <location>
        <begin position="580"/>
        <end position="594"/>
    </location>
</feature>
<dbReference type="Proteomes" id="UP001168972">
    <property type="component" value="Unassembled WGS sequence"/>
</dbReference>
<dbReference type="PANTHER" id="PTHR34753:SF1">
    <property type="entry name" value="TELOMERASE RNA COMPONENT INTERACTING RNASE"/>
    <property type="match status" value="1"/>
</dbReference>
<dbReference type="InterPro" id="IPR000922">
    <property type="entry name" value="Lectin_gal-bd_dom"/>
</dbReference>
<accession>A0AA39F3J4</accession>
<proteinExistence type="predicted"/>
<dbReference type="GO" id="GO:0008408">
    <property type="term" value="F:3'-5' exonuclease activity"/>
    <property type="evidence" value="ECO:0007669"/>
    <property type="project" value="InterPro"/>
</dbReference>
<evidence type="ECO:0000313" key="5">
    <source>
        <dbReference type="EMBL" id="KAK0162275.1"/>
    </source>
</evidence>
<evidence type="ECO:0000259" key="4">
    <source>
        <dbReference type="PROSITE" id="PS50228"/>
    </source>
</evidence>
<feature type="domain" description="SUEL-type lectin" evidence="4">
    <location>
        <begin position="30"/>
        <end position="128"/>
    </location>
</feature>
<feature type="region of interest" description="Disordered" evidence="3">
    <location>
        <begin position="446"/>
        <end position="651"/>
    </location>
</feature>
<dbReference type="AlphaFoldDB" id="A0AA39F3J4"/>
<feature type="region of interest" description="Disordered" evidence="3">
    <location>
        <begin position="688"/>
        <end position="715"/>
    </location>
</feature>
<evidence type="ECO:0000256" key="3">
    <source>
        <dbReference type="SAM" id="MobiDB-lite"/>
    </source>
</evidence>
<feature type="compositionally biased region" description="Basic residues" evidence="3">
    <location>
        <begin position="602"/>
        <end position="634"/>
    </location>
</feature>
<keyword evidence="6" id="KW-1185">Reference proteome</keyword>
<feature type="compositionally biased region" description="Polar residues" evidence="3">
    <location>
        <begin position="282"/>
        <end position="292"/>
    </location>
</feature>
<dbReference type="EMBL" id="JAQQBR010001834">
    <property type="protein sequence ID" value="KAK0162275.1"/>
    <property type="molecule type" value="Genomic_DNA"/>
</dbReference>
<dbReference type="Gene3D" id="2.60.120.740">
    <property type="match status" value="2"/>
</dbReference>
<dbReference type="InterPro" id="IPR043159">
    <property type="entry name" value="Lectin_gal-bd_sf"/>
</dbReference>
<organism evidence="5 6">
    <name type="scientific">Microctonus hyperodae</name>
    <name type="common">Parasitoid wasp</name>
    <dbReference type="NCBI Taxonomy" id="165561"/>
    <lineage>
        <taxon>Eukaryota</taxon>
        <taxon>Metazoa</taxon>
        <taxon>Ecdysozoa</taxon>
        <taxon>Arthropoda</taxon>
        <taxon>Hexapoda</taxon>
        <taxon>Insecta</taxon>
        <taxon>Pterygota</taxon>
        <taxon>Neoptera</taxon>
        <taxon>Endopterygota</taxon>
        <taxon>Hymenoptera</taxon>
        <taxon>Apocrita</taxon>
        <taxon>Ichneumonoidea</taxon>
        <taxon>Braconidae</taxon>
        <taxon>Euphorinae</taxon>
        <taxon>Microctonus</taxon>
    </lineage>
</organism>
<dbReference type="PROSITE" id="PS50228">
    <property type="entry name" value="SUEL_LECTIN"/>
    <property type="match status" value="2"/>
</dbReference>
<feature type="compositionally biased region" description="Low complexity" evidence="3">
    <location>
        <begin position="459"/>
        <end position="472"/>
    </location>
</feature>
<dbReference type="GO" id="GO:0008409">
    <property type="term" value="F:5'-3' exonuclease activity"/>
    <property type="evidence" value="ECO:0007669"/>
    <property type="project" value="InterPro"/>
</dbReference>
<evidence type="ECO:0000256" key="2">
    <source>
        <dbReference type="ARBA" id="ARBA00022737"/>
    </source>
</evidence>